<reference evidence="4" key="1">
    <citation type="journal article" date="2019" name="Int. J. Syst. Evol. Microbiol.">
        <title>The Global Catalogue of Microorganisms (GCM) 10K type strain sequencing project: providing services to taxonomists for standard genome sequencing and annotation.</title>
        <authorList>
            <consortium name="The Broad Institute Genomics Platform"/>
            <consortium name="The Broad Institute Genome Sequencing Center for Infectious Disease"/>
            <person name="Wu L."/>
            <person name="Ma J."/>
        </authorList>
    </citation>
    <scope>NUCLEOTIDE SEQUENCE [LARGE SCALE GENOMIC DNA]</scope>
    <source>
        <strain evidence="4">JCM 3369</strain>
    </source>
</reference>
<dbReference type="GO" id="GO:0016491">
    <property type="term" value="F:oxidoreductase activity"/>
    <property type="evidence" value="ECO:0007669"/>
    <property type="project" value="UniProtKB-KW"/>
</dbReference>
<protein>
    <submittedName>
        <fullName evidence="3">NAD(P)/FAD-dependent oxidoreductase</fullName>
        <ecNumber evidence="3">1.-.-.-</ecNumber>
    </submittedName>
</protein>
<sequence length="441" mass="49793">MTDQTQADGTHPERVDVLVIGAGPGGSTTAAKLAQLGHDVLVLERRSLPRFHIGESMLPHMNVIAKRLGVWDRITEQGHVPKHGAEFCRVGSGKYGRVPFAAQGEGREHSTFQVERAHFDKVLAEFAVESGARMLQNANVERLIVEDGDRVVGVVYQHEGRTREVRARWVVDAGGRSSLITKRFKLRRHLDRMRMVAVFRHFTGIDERKNPGEEGDIMIGSHDDGWLWAIPIWPDTMSVGSVMRREVFRSGEPEALLNEHIARLDRISSRIAGAEPKGDVHIEADYCYYSDTIAGRGWFMVGDAACFFDPIFSGGTFLAMSTGYRAAEIIDTLLADPSRTQELQERYSGFYKTGYDLYARVIYAYYEGKFNIKHYLVSVEDKLGGGSWYDNQWVVRQFSGDFWSEENLLNQALISEKRFDTFAPFTRVWDCPCYPKEPAAA</sequence>
<name>A0ABW2CP53_9ACTN</name>
<organism evidence="3 4">
    <name type="scientific">Actinomadura yumaensis</name>
    <dbReference type="NCBI Taxonomy" id="111807"/>
    <lineage>
        <taxon>Bacteria</taxon>
        <taxon>Bacillati</taxon>
        <taxon>Actinomycetota</taxon>
        <taxon>Actinomycetes</taxon>
        <taxon>Streptosporangiales</taxon>
        <taxon>Thermomonosporaceae</taxon>
        <taxon>Actinomadura</taxon>
    </lineage>
</organism>
<evidence type="ECO:0000259" key="2">
    <source>
        <dbReference type="Pfam" id="PF01494"/>
    </source>
</evidence>
<dbReference type="InterPro" id="IPR050816">
    <property type="entry name" value="Flavin-dep_Halogenase_NPB"/>
</dbReference>
<evidence type="ECO:0000313" key="3">
    <source>
        <dbReference type="EMBL" id="MFC6883242.1"/>
    </source>
</evidence>
<gene>
    <name evidence="3" type="ORF">ACFQKB_26035</name>
</gene>
<dbReference type="Gene3D" id="3.50.50.60">
    <property type="entry name" value="FAD/NAD(P)-binding domain"/>
    <property type="match status" value="1"/>
</dbReference>
<dbReference type="EC" id="1.-.-.-" evidence="3"/>
<dbReference type="PANTHER" id="PTHR43747">
    <property type="entry name" value="FAD-BINDING PROTEIN"/>
    <property type="match status" value="1"/>
</dbReference>
<dbReference type="SUPFAM" id="SSF51905">
    <property type="entry name" value="FAD/NAD(P)-binding domain"/>
    <property type="match status" value="1"/>
</dbReference>
<evidence type="ECO:0000313" key="4">
    <source>
        <dbReference type="Proteomes" id="UP001596380"/>
    </source>
</evidence>
<dbReference type="InterPro" id="IPR002938">
    <property type="entry name" value="FAD-bd"/>
</dbReference>
<dbReference type="PANTHER" id="PTHR43747:SF1">
    <property type="entry name" value="SLR1998 PROTEIN"/>
    <property type="match status" value="1"/>
</dbReference>
<dbReference type="Proteomes" id="UP001596380">
    <property type="component" value="Unassembled WGS sequence"/>
</dbReference>
<keyword evidence="4" id="KW-1185">Reference proteome</keyword>
<dbReference type="PRINTS" id="PR00420">
    <property type="entry name" value="RNGMNOXGNASE"/>
</dbReference>
<comment type="similarity">
    <text evidence="1">Belongs to the flavin-dependent halogenase family. Bacterial tryptophan halogenase subfamily.</text>
</comment>
<comment type="caution">
    <text evidence="3">The sequence shown here is derived from an EMBL/GenBank/DDBJ whole genome shotgun (WGS) entry which is preliminary data.</text>
</comment>
<feature type="domain" description="FAD-binding" evidence="2">
    <location>
        <begin position="14"/>
        <end position="331"/>
    </location>
</feature>
<proteinExistence type="inferred from homology"/>
<evidence type="ECO:0000256" key="1">
    <source>
        <dbReference type="ARBA" id="ARBA00038396"/>
    </source>
</evidence>
<dbReference type="InterPro" id="IPR036188">
    <property type="entry name" value="FAD/NAD-bd_sf"/>
</dbReference>
<dbReference type="EMBL" id="JBHSXS010000018">
    <property type="protein sequence ID" value="MFC6883242.1"/>
    <property type="molecule type" value="Genomic_DNA"/>
</dbReference>
<accession>A0ABW2CP53</accession>
<dbReference type="RefSeq" id="WP_378063602.1">
    <property type="nucleotide sequence ID" value="NZ_JBHSXS010000018.1"/>
</dbReference>
<dbReference type="Pfam" id="PF01494">
    <property type="entry name" value="FAD_binding_3"/>
    <property type="match status" value="1"/>
</dbReference>
<keyword evidence="3" id="KW-0560">Oxidoreductase</keyword>